<protein>
    <submittedName>
        <fullName evidence="2">Uncharacterized protein</fullName>
    </submittedName>
</protein>
<name>A0ABR1QAM3_9PEZI</name>
<feature type="region of interest" description="Disordered" evidence="1">
    <location>
        <begin position="127"/>
        <end position="148"/>
    </location>
</feature>
<comment type="caution">
    <text evidence="2">The sequence shown here is derived from an EMBL/GenBank/DDBJ whole genome shotgun (WGS) entry which is preliminary data.</text>
</comment>
<dbReference type="GeneID" id="92075951"/>
<evidence type="ECO:0000313" key="3">
    <source>
        <dbReference type="Proteomes" id="UP001391051"/>
    </source>
</evidence>
<sequence>MPFCSSLWPSFWPFSRRGALPSKKRPSKPSIPSWLRHPFTRCRWLRQRIRAERFEYDCDMDLSIDKPHRQPTSIDEPSRGLKRPPLVKKPFRWLFLRFLVHSFVLSPRQRSIHEILGTKGFEVRDLLNRRHPPPRSGGSQSHPPASAGDQGLSFSDVFEKTVFHFVCALGWYQDWLLYTSFEWYVKTALWHSAQFIRRICPFWTQGTMAWKIECYAMNPIPGTFVAQRYDGGYQDRDPELGPIIDELERAQRVIENALAYKGFGPHSVKCSVGDLARLSGSLWKISWMLFGIYKAMAKKMLLRYLSEALALS</sequence>
<evidence type="ECO:0000256" key="1">
    <source>
        <dbReference type="SAM" id="MobiDB-lite"/>
    </source>
</evidence>
<accession>A0ABR1QAM3</accession>
<dbReference type="Proteomes" id="UP001391051">
    <property type="component" value="Unassembled WGS sequence"/>
</dbReference>
<dbReference type="EMBL" id="JAQQWE010000005">
    <property type="protein sequence ID" value="KAK7950939.1"/>
    <property type="molecule type" value="Genomic_DNA"/>
</dbReference>
<keyword evidence="3" id="KW-1185">Reference proteome</keyword>
<evidence type="ECO:0000313" key="2">
    <source>
        <dbReference type="EMBL" id="KAK7950939.1"/>
    </source>
</evidence>
<organism evidence="2 3">
    <name type="scientific">Apiospora aurea</name>
    <dbReference type="NCBI Taxonomy" id="335848"/>
    <lineage>
        <taxon>Eukaryota</taxon>
        <taxon>Fungi</taxon>
        <taxon>Dikarya</taxon>
        <taxon>Ascomycota</taxon>
        <taxon>Pezizomycotina</taxon>
        <taxon>Sordariomycetes</taxon>
        <taxon>Xylariomycetidae</taxon>
        <taxon>Amphisphaeriales</taxon>
        <taxon>Apiosporaceae</taxon>
        <taxon>Apiospora</taxon>
    </lineage>
</organism>
<gene>
    <name evidence="2" type="ORF">PG986_006667</name>
</gene>
<proteinExistence type="predicted"/>
<dbReference type="RefSeq" id="XP_066699001.1">
    <property type="nucleotide sequence ID" value="XM_066842889.1"/>
</dbReference>
<reference evidence="2 3" key="1">
    <citation type="submission" date="2023-01" db="EMBL/GenBank/DDBJ databases">
        <title>Analysis of 21 Apiospora genomes using comparative genomics revels a genus with tremendous synthesis potential of carbohydrate active enzymes and secondary metabolites.</title>
        <authorList>
            <person name="Sorensen T."/>
        </authorList>
    </citation>
    <scope>NUCLEOTIDE SEQUENCE [LARGE SCALE GENOMIC DNA]</scope>
    <source>
        <strain evidence="2 3">CBS 24483</strain>
    </source>
</reference>